<organism evidence="1 2">
    <name type="scientific">Streptomyces poriferorum</name>
    <dbReference type="NCBI Taxonomy" id="2798799"/>
    <lineage>
        <taxon>Bacteria</taxon>
        <taxon>Bacillati</taxon>
        <taxon>Actinomycetota</taxon>
        <taxon>Actinomycetes</taxon>
        <taxon>Kitasatosporales</taxon>
        <taxon>Streptomycetaceae</taxon>
        <taxon>Streptomyces</taxon>
    </lineage>
</organism>
<dbReference type="EMBL" id="CP120988">
    <property type="protein sequence ID" value="WLQ58205.1"/>
    <property type="molecule type" value="Genomic_DNA"/>
</dbReference>
<evidence type="ECO:0008006" key="3">
    <source>
        <dbReference type="Google" id="ProtNLM"/>
    </source>
</evidence>
<keyword evidence="2" id="KW-1185">Reference proteome</keyword>
<proteinExistence type="predicted"/>
<dbReference type="Proteomes" id="UP001235744">
    <property type="component" value="Chromosome"/>
</dbReference>
<evidence type="ECO:0000313" key="1">
    <source>
        <dbReference type="EMBL" id="WLQ58205.1"/>
    </source>
</evidence>
<evidence type="ECO:0000313" key="2">
    <source>
        <dbReference type="Proteomes" id="UP001235744"/>
    </source>
</evidence>
<gene>
    <name evidence="1" type="ORF">P8A19_23475</name>
</gene>
<name>A0ABY9IS34_9ACTN</name>
<reference evidence="1 2" key="1">
    <citation type="submission" date="2023-03" db="EMBL/GenBank/DDBJ databases">
        <title>Isolation and description of six Streptomyces strains from soil environments, able to metabolize different microbial glucans.</title>
        <authorList>
            <person name="Widen T."/>
            <person name="Larsbrink J."/>
        </authorList>
    </citation>
    <scope>NUCLEOTIDE SEQUENCE [LARGE SCALE GENOMIC DNA]</scope>
    <source>
        <strain evidence="1 2">Alt2</strain>
    </source>
</reference>
<protein>
    <recommendedName>
        <fullName evidence="3">Prephenate dehydratase</fullName>
    </recommendedName>
</protein>
<accession>A0ABY9IS34</accession>
<dbReference type="RefSeq" id="WP_219567251.1">
    <property type="nucleotide sequence ID" value="NZ_CP120988.1"/>
</dbReference>
<sequence length="242" mass="25443">MTEPLLRAQGALGAGSDADSDTTPFPILWEPARIPHSPLLRPGTLRVGTLGPAGTTSMVALSRLGYRLAHLGGPVVEPVPYDSFEELLAAVGSRGGPAYALVPGAAECATRFFWSPRLRLDATFSSPTPEYGIASGPAGLREGILRLATLHETRRLVELLDGAEGGRGGYDIAWVPAESTIHAAQLVAEGRADAAVTNEPGRVAHRLEFQVSRPGVPMVWMVFGPAVLARPEGARPSTGSRP</sequence>